<dbReference type="Proteomes" id="UP000018861">
    <property type="component" value="Unassembled WGS sequence"/>
</dbReference>
<protein>
    <submittedName>
        <fullName evidence="1">Uncharacterized protein</fullName>
    </submittedName>
</protein>
<organism evidence="1 2">
    <name type="scientific">Bacteroides pyogenes JCM 6292</name>
    <dbReference type="NCBI Taxonomy" id="1235809"/>
    <lineage>
        <taxon>Bacteria</taxon>
        <taxon>Pseudomonadati</taxon>
        <taxon>Bacteroidota</taxon>
        <taxon>Bacteroidia</taxon>
        <taxon>Bacteroidales</taxon>
        <taxon>Bacteroidaceae</taxon>
        <taxon>Bacteroides</taxon>
    </lineage>
</organism>
<comment type="caution">
    <text evidence="1">The sequence shown here is derived from an EMBL/GenBank/DDBJ whole genome shotgun (WGS) entry which is preliminary data.</text>
</comment>
<evidence type="ECO:0000313" key="1">
    <source>
        <dbReference type="EMBL" id="GAE16538.1"/>
    </source>
</evidence>
<dbReference type="AlphaFoldDB" id="W4PAX4"/>
<evidence type="ECO:0000313" key="2">
    <source>
        <dbReference type="Proteomes" id="UP000018861"/>
    </source>
</evidence>
<proteinExistence type="predicted"/>
<sequence>MGNAGGRYVFETNPVLFRSVAFLAVHVRENLNPPEDYFLYMVYARKVELKVRPDSM</sequence>
<accession>W4PAX4</accession>
<name>W4PAX4_9BACE</name>
<reference evidence="1 2" key="1">
    <citation type="journal article" date="2014" name="Genome Announc.">
        <title>Draft Genome Sequences of Three Strains of Bacteroides pyogenes Isolated from a Cat and Swine.</title>
        <authorList>
            <person name="Sakamoto M."/>
            <person name="Oshima K."/>
            <person name="Suda W."/>
            <person name="Kitamura K."/>
            <person name="Iida T."/>
            <person name="Hattori M."/>
            <person name="Ohkuma M."/>
        </authorList>
    </citation>
    <scope>NUCLEOTIDE SEQUENCE [LARGE SCALE GENOMIC DNA]</scope>
    <source>
        <strain evidence="1 2">JCM 6292</strain>
    </source>
</reference>
<gene>
    <name evidence="1" type="ORF">JCM6292_2984</name>
</gene>
<dbReference type="EMBL" id="BAIQ01000037">
    <property type="protein sequence ID" value="GAE16538.1"/>
    <property type="molecule type" value="Genomic_DNA"/>
</dbReference>